<dbReference type="KEGG" id="vg:55613423"/>
<dbReference type="EMBL" id="MK368614">
    <property type="protein sequence ID" value="QAU04210.1"/>
    <property type="molecule type" value="Genomic_DNA"/>
</dbReference>
<dbReference type="RefSeq" id="YP_009843157.1">
    <property type="nucleotide sequence ID" value="NC_048747.1"/>
</dbReference>
<evidence type="ECO:0000313" key="1">
    <source>
        <dbReference type="EMBL" id="QAU04210.1"/>
    </source>
</evidence>
<evidence type="ECO:0000313" key="2">
    <source>
        <dbReference type="Proteomes" id="UP000320660"/>
    </source>
</evidence>
<dbReference type="GeneID" id="55613423"/>
<organism evidence="1 2">
    <name type="scientific">Vibrio phage 2 TSL-2019</name>
    <dbReference type="NCBI Taxonomy" id="2508172"/>
    <lineage>
        <taxon>Viruses</taxon>
        <taxon>Duplodnaviria</taxon>
        <taxon>Heunggongvirae</taxon>
        <taxon>Uroviricota</taxon>
        <taxon>Caudoviricetes</taxon>
        <taxon>Chimalliviridae</taxon>
        <taxon>Gorgonvirinae</taxon>
        <taxon>Aphroditevirus</taxon>
        <taxon>Aphroditevirus av2TSL2019</taxon>
    </lineage>
</organism>
<protein>
    <submittedName>
        <fullName evidence="1">Uncharacterized protein</fullName>
    </submittedName>
</protein>
<reference evidence="1 2" key="1">
    <citation type="submission" date="2019-01" db="EMBL/GenBank/DDBJ databases">
        <authorList>
            <person name="Le T.S."/>
            <person name="Kurtboke I."/>
        </authorList>
    </citation>
    <scope>NUCLEOTIDE SEQUENCE [LARGE SCALE GENOMIC DNA]</scope>
</reference>
<keyword evidence="2" id="KW-1185">Reference proteome</keyword>
<proteinExistence type="predicted"/>
<dbReference type="Proteomes" id="UP000320660">
    <property type="component" value="Segment"/>
</dbReference>
<name>A0A513PW97_9CAUD</name>
<sequence length="35" mass="4556">MIKLFFFLFVAYYFIKFIRTWWRALNNFNKLFNKD</sequence>
<accession>A0A513PW97</accession>